<comment type="caution">
    <text evidence="1">The sequence shown here is derived from an EMBL/GenBank/DDBJ whole genome shotgun (WGS) entry which is preliminary data.</text>
</comment>
<dbReference type="AlphaFoldDB" id="D2ZXC8"/>
<dbReference type="Proteomes" id="UP000003344">
    <property type="component" value="Unassembled WGS sequence"/>
</dbReference>
<dbReference type="EMBL" id="ACDX02000009">
    <property type="protein sequence ID" value="EFC88331.1"/>
    <property type="molecule type" value="Genomic_DNA"/>
</dbReference>
<reference evidence="1 2" key="1">
    <citation type="submission" date="2009-10" db="EMBL/GenBank/DDBJ databases">
        <authorList>
            <person name="Weinstock G."/>
            <person name="Sodergren E."/>
            <person name="Clifton S."/>
            <person name="Fulton L."/>
            <person name="Fulton B."/>
            <person name="Courtney L."/>
            <person name="Fronick C."/>
            <person name="Harrison M."/>
            <person name="Strong C."/>
            <person name="Farmer C."/>
            <person name="Delahaunty K."/>
            <person name="Markovic C."/>
            <person name="Hall O."/>
            <person name="Minx P."/>
            <person name="Tomlinson C."/>
            <person name="Mitreva M."/>
            <person name="Nelson J."/>
            <person name="Hou S."/>
            <person name="Wollam A."/>
            <person name="Pepin K.H."/>
            <person name="Johnson M."/>
            <person name="Bhonagiri V."/>
            <person name="Nash W.E."/>
            <person name="Warren W."/>
            <person name="Chinwalla A."/>
            <person name="Mardis E.R."/>
            <person name="Wilson R.K."/>
        </authorList>
    </citation>
    <scope>NUCLEOTIDE SEQUENCE [LARGE SCALE GENOMIC DNA]</scope>
    <source>
        <strain evidence="2">ATCC 25996 / DSM 4631 / NCTC 10774 / M26</strain>
    </source>
</reference>
<name>D2ZXC8_NEIM2</name>
<sequence length="72" mass="8370">MPDYFFNPQRNSRKPVFGFRLLGVKRAICKVLDNNKRPSENRFSDGLFVFYLSTTGWIGMGGYLSRMSEEIL</sequence>
<accession>D2ZXC8</accession>
<gene>
    <name evidence="1" type="ORF">NEIMUCOT_05278</name>
</gene>
<protein>
    <submittedName>
        <fullName evidence="1">Uncharacterized protein</fullName>
    </submittedName>
</protein>
<evidence type="ECO:0000313" key="2">
    <source>
        <dbReference type="Proteomes" id="UP000003344"/>
    </source>
</evidence>
<proteinExistence type="predicted"/>
<evidence type="ECO:0000313" key="1">
    <source>
        <dbReference type="EMBL" id="EFC88331.1"/>
    </source>
</evidence>
<organism evidence="1 2">
    <name type="scientific">Neisseria mucosa (strain ATCC 25996 / DSM 4631 / NCTC 10774 / M26)</name>
    <dbReference type="NCBI Taxonomy" id="546266"/>
    <lineage>
        <taxon>Bacteria</taxon>
        <taxon>Pseudomonadati</taxon>
        <taxon>Pseudomonadota</taxon>
        <taxon>Betaproteobacteria</taxon>
        <taxon>Neisseriales</taxon>
        <taxon>Neisseriaceae</taxon>
        <taxon>Neisseria</taxon>
    </lineage>
</organism>